<organism evidence="4 5">
    <name type="scientific">Desulfosporosinus fructosivorans</name>
    <dbReference type="NCBI Taxonomy" id="2018669"/>
    <lineage>
        <taxon>Bacteria</taxon>
        <taxon>Bacillati</taxon>
        <taxon>Bacillota</taxon>
        <taxon>Clostridia</taxon>
        <taxon>Eubacteriales</taxon>
        <taxon>Desulfitobacteriaceae</taxon>
        <taxon>Desulfosporosinus</taxon>
    </lineage>
</organism>
<dbReference type="InterPro" id="IPR050680">
    <property type="entry name" value="YpeA/RimI_acetyltransf"/>
</dbReference>
<dbReference type="GO" id="GO:0016747">
    <property type="term" value="F:acyltransferase activity, transferring groups other than amino-acyl groups"/>
    <property type="evidence" value="ECO:0007669"/>
    <property type="project" value="InterPro"/>
</dbReference>
<dbReference type="Gene3D" id="3.40.630.30">
    <property type="match status" value="2"/>
</dbReference>
<dbReference type="InterPro" id="IPR000182">
    <property type="entry name" value="GNAT_dom"/>
</dbReference>
<name>A0A4Z0R112_9FIRM</name>
<dbReference type="OrthoDB" id="7163760at2"/>
<dbReference type="PANTHER" id="PTHR43420:SF12">
    <property type="entry name" value="N-ACETYLTRANSFERASE DOMAIN-CONTAINING PROTEIN"/>
    <property type="match status" value="1"/>
</dbReference>
<evidence type="ECO:0000256" key="1">
    <source>
        <dbReference type="ARBA" id="ARBA00022679"/>
    </source>
</evidence>
<evidence type="ECO:0000256" key="2">
    <source>
        <dbReference type="ARBA" id="ARBA00023315"/>
    </source>
</evidence>
<accession>A0A4Z0R112</accession>
<dbReference type="CDD" id="cd04301">
    <property type="entry name" value="NAT_SF"/>
    <property type="match status" value="2"/>
</dbReference>
<dbReference type="Pfam" id="PF00583">
    <property type="entry name" value="Acetyltransf_1"/>
    <property type="match status" value="1"/>
</dbReference>
<feature type="domain" description="N-acetyltransferase" evidence="3">
    <location>
        <begin position="1"/>
        <end position="106"/>
    </location>
</feature>
<reference evidence="4 5" key="1">
    <citation type="submission" date="2019-03" db="EMBL/GenBank/DDBJ databases">
        <title>Draft Genome Sequence of Desulfosporosinus fructosivorans Strain 63.6F, Isolated from Marine Sediment in the Baltic Sea.</title>
        <authorList>
            <person name="Hausmann B."/>
            <person name="Vandieken V."/>
            <person name="Pjevac P."/>
            <person name="Schreck K."/>
            <person name="Herbold C.W."/>
            <person name="Loy A."/>
        </authorList>
    </citation>
    <scope>NUCLEOTIDE SEQUENCE [LARGE SCALE GENOMIC DNA]</scope>
    <source>
        <strain evidence="4 5">63.6F</strain>
    </source>
</reference>
<sequence length="249" mass="28712">MNFNQEMNSIFLMYDGDQLISMLTMFVPTAHEAEITALTLPTQRRKGYFKELLSKAVEELIKYEITEVLFVVESHAISGKQVSTHLGAQYDFTEYSLRLDPRKYVPLAKNRLEGFKPSEKDLKKMIDTSMRIFEDSYEDTQGIIVNILQSKMRDQYLGLLNDEIIGMGSSSHDGDEASIFGFGIIPEFRGKGYGYELLHMIVEQLRQSGIREIVIEVDSNNKQAFNLYQKFGFQIETAFEYYRNKASEL</sequence>
<dbReference type="PROSITE" id="PS51186">
    <property type="entry name" value="GNAT"/>
    <property type="match status" value="2"/>
</dbReference>
<gene>
    <name evidence="4" type="ORF">E4K67_21625</name>
</gene>
<keyword evidence="2" id="KW-0012">Acyltransferase</keyword>
<evidence type="ECO:0000313" key="4">
    <source>
        <dbReference type="EMBL" id="TGE36219.1"/>
    </source>
</evidence>
<evidence type="ECO:0000313" key="5">
    <source>
        <dbReference type="Proteomes" id="UP000298460"/>
    </source>
</evidence>
<keyword evidence="5" id="KW-1185">Reference proteome</keyword>
<comment type="caution">
    <text evidence="4">The sequence shown here is derived from an EMBL/GenBank/DDBJ whole genome shotgun (WGS) entry which is preliminary data.</text>
</comment>
<dbReference type="SUPFAM" id="SSF55729">
    <property type="entry name" value="Acyl-CoA N-acyltransferases (Nat)"/>
    <property type="match status" value="2"/>
</dbReference>
<dbReference type="PANTHER" id="PTHR43420">
    <property type="entry name" value="ACETYLTRANSFERASE"/>
    <property type="match status" value="1"/>
</dbReference>
<keyword evidence="1 4" id="KW-0808">Transferase</keyword>
<protein>
    <submittedName>
        <fullName evidence="4">GNAT family N-acetyltransferase</fullName>
    </submittedName>
</protein>
<dbReference type="AlphaFoldDB" id="A0A4Z0R112"/>
<evidence type="ECO:0000259" key="3">
    <source>
        <dbReference type="PROSITE" id="PS51186"/>
    </source>
</evidence>
<dbReference type="Proteomes" id="UP000298460">
    <property type="component" value="Unassembled WGS sequence"/>
</dbReference>
<proteinExistence type="predicted"/>
<dbReference type="EMBL" id="SPQQ01000009">
    <property type="protein sequence ID" value="TGE36219.1"/>
    <property type="molecule type" value="Genomic_DNA"/>
</dbReference>
<dbReference type="InterPro" id="IPR016181">
    <property type="entry name" value="Acyl_CoA_acyltransferase"/>
</dbReference>
<feature type="domain" description="N-acetyltransferase" evidence="3">
    <location>
        <begin position="112"/>
        <end position="249"/>
    </location>
</feature>